<protein>
    <submittedName>
        <fullName evidence="5">Sporulation protein</fullName>
    </submittedName>
</protein>
<gene>
    <name evidence="4" type="ORF">C2869_07805</name>
    <name evidence="5" type="ORF">C2869_21645</name>
</gene>
<accession>A0A2S0VXB3</accession>
<dbReference type="AlphaFoldDB" id="A0A2S0VXB3"/>
<dbReference type="RefSeq" id="WP_108602407.1">
    <property type="nucleotide sequence ID" value="NZ_CP026604.1"/>
</dbReference>
<dbReference type="PROSITE" id="PS51724">
    <property type="entry name" value="SPOR"/>
    <property type="match status" value="1"/>
</dbReference>
<sequence length="181" mass="21219">MAPRDYKNRGRAQPRKKQIEQAPPKSKIKLVIVLIVTLLVTSGFGYMLWAIKAKAPEQQEKNQQTQVQTPQEKPLPKMPEEKWQYIDELKDKEVIVDVPERKKSTRRYQMQCASFKSKQAAEETKARMAFIGVEAMVKNRKGESWYRVVLGPFESKRDTEPVRHKLQRNGFEGCQVWGWNW</sequence>
<evidence type="ECO:0000313" key="5">
    <source>
        <dbReference type="EMBL" id="AWB68844.1"/>
    </source>
</evidence>
<feature type="domain" description="SPOR" evidence="3">
    <location>
        <begin position="102"/>
        <end position="179"/>
    </location>
</feature>
<feature type="transmembrane region" description="Helical" evidence="2">
    <location>
        <begin position="30"/>
        <end position="51"/>
    </location>
</feature>
<dbReference type="GO" id="GO:0042834">
    <property type="term" value="F:peptidoglycan binding"/>
    <property type="evidence" value="ECO:0007669"/>
    <property type="project" value="InterPro"/>
</dbReference>
<evidence type="ECO:0000259" key="3">
    <source>
        <dbReference type="PROSITE" id="PS51724"/>
    </source>
</evidence>
<evidence type="ECO:0000256" key="1">
    <source>
        <dbReference type="SAM" id="MobiDB-lite"/>
    </source>
</evidence>
<dbReference type="KEGG" id="cate:C2869_07805"/>
<feature type="region of interest" description="Disordered" evidence="1">
    <location>
        <begin position="1"/>
        <end position="21"/>
    </location>
</feature>
<dbReference type="PANTHER" id="PTHR38687">
    <property type="entry name" value="CELL DIVISION PROTEIN DEDD-RELATED"/>
    <property type="match status" value="1"/>
</dbReference>
<reference evidence="5 6" key="1">
    <citation type="submission" date="2018-01" db="EMBL/GenBank/DDBJ databases">
        <title>Genome sequence of a Cantenovulum-like bacteria.</title>
        <authorList>
            <person name="Tan W.R."/>
            <person name="Lau N.-S."/>
            <person name="Go F."/>
            <person name="Amirul A.-A.A."/>
        </authorList>
    </citation>
    <scope>NUCLEOTIDE SEQUENCE [LARGE SCALE GENOMIC DNA]</scope>
    <source>
        <strain evidence="5 6">CCB-QB4</strain>
    </source>
</reference>
<name>A0A2S0VXB3_9ALTE</name>
<keyword evidence="6" id="KW-1185">Reference proteome</keyword>
<dbReference type="KEGG" id="cate:C2869_21645"/>
<dbReference type="InterPro" id="IPR036680">
    <property type="entry name" value="SPOR-like_sf"/>
</dbReference>
<organism evidence="5 6">
    <name type="scientific">Saccharobesus litoralis</name>
    <dbReference type="NCBI Taxonomy" id="2172099"/>
    <lineage>
        <taxon>Bacteria</taxon>
        <taxon>Pseudomonadati</taxon>
        <taxon>Pseudomonadota</taxon>
        <taxon>Gammaproteobacteria</taxon>
        <taxon>Alteromonadales</taxon>
        <taxon>Alteromonadaceae</taxon>
        <taxon>Saccharobesus</taxon>
    </lineage>
</organism>
<proteinExistence type="predicted"/>
<keyword evidence="2" id="KW-1133">Transmembrane helix</keyword>
<evidence type="ECO:0000313" key="4">
    <source>
        <dbReference type="EMBL" id="AWB66342.1"/>
    </source>
</evidence>
<keyword evidence="2" id="KW-0812">Transmembrane</keyword>
<dbReference type="EMBL" id="CP026604">
    <property type="protein sequence ID" value="AWB68844.1"/>
    <property type="molecule type" value="Genomic_DNA"/>
</dbReference>
<dbReference type="OrthoDB" id="8558195at2"/>
<dbReference type="SUPFAM" id="SSF110997">
    <property type="entry name" value="Sporulation related repeat"/>
    <property type="match status" value="1"/>
</dbReference>
<dbReference type="Pfam" id="PF05036">
    <property type="entry name" value="SPOR"/>
    <property type="match status" value="1"/>
</dbReference>
<dbReference type="EMBL" id="CP026604">
    <property type="protein sequence ID" value="AWB66342.1"/>
    <property type="molecule type" value="Genomic_DNA"/>
</dbReference>
<dbReference type="Proteomes" id="UP000244441">
    <property type="component" value="Chromosome"/>
</dbReference>
<dbReference type="PANTHER" id="PTHR38687:SF2">
    <property type="entry name" value="CELL DIVISION PROTEIN FTSN"/>
    <property type="match status" value="1"/>
</dbReference>
<evidence type="ECO:0000313" key="6">
    <source>
        <dbReference type="Proteomes" id="UP000244441"/>
    </source>
</evidence>
<evidence type="ECO:0000256" key="2">
    <source>
        <dbReference type="SAM" id="Phobius"/>
    </source>
</evidence>
<keyword evidence="2" id="KW-0472">Membrane</keyword>
<dbReference type="InterPro" id="IPR052521">
    <property type="entry name" value="Cell_div_SPOR-domain"/>
</dbReference>
<dbReference type="InterPro" id="IPR007730">
    <property type="entry name" value="SPOR-like_dom"/>
</dbReference>
<dbReference type="Gene3D" id="3.30.70.1070">
    <property type="entry name" value="Sporulation related repeat"/>
    <property type="match status" value="1"/>
</dbReference>